<comment type="caution">
    <text evidence="3">The sequence shown here is derived from an EMBL/GenBank/DDBJ whole genome shotgun (WGS) entry which is preliminary data.</text>
</comment>
<evidence type="ECO:0000313" key="4">
    <source>
        <dbReference type="Proteomes" id="UP000663861"/>
    </source>
</evidence>
<dbReference type="EMBL" id="CAJMWY010003198">
    <property type="protein sequence ID" value="CAE6500118.1"/>
    <property type="molecule type" value="Genomic_DNA"/>
</dbReference>
<evidence type="ECO:0000313" key="3">
    <source>
        <dbReference type="EMBL" id="CAE6500118.1"/>
    </source>
</evidence>
<name>A0A8H3HDX8_9AGAM</name>
<dbReference type="GO" id="GO:0016020">
    <property type="term" value="C:membrane"/>
    <property type="evidence" value="ECO:0007669"/>
    <property type="project" value="UniProtKB-SubCell"/>
</dbReference>
<protein>
    <recommendedName>
        <fullName evidence="1">Protein YOP1</fullName>
    </recommendedName>
</protein>
<accession>A0A8H3HDX8</accession>
<comment type="subcellular location">
    <subcellularLocation>
        <location evidence="1">Membrane</location>
        <topology evidence="1">Multi-pass membrane protein</topology>
    </subcellularLocation>
</comment>
<feature type="region of interest" description="Disordered" evidence="2">
    <location>
        <begin position="188"/>
        <end position="221"/>
    </location>
</feature>
<sequence>MVFFHFAKACSIIYVFLYPGYGIYKALNSRPAGEAEQKAQAAEHKRWLEYWSVMAFVMSAEYLAEWLVSWCSTWQNGSYPGAFPGYWLFKSIFLVWLVAPQTQGATFVFHHLLAPYLAQHEGEIDARLKGLNTSIIAYFQDQLGQLLATVLPSMTQQQQQPGQAPQANFAAGIMLSMLQQYAPNVVARSQHHSASRPSTPNETAKTSGYEVRPELSHNVSQSSIASQASAISVM</sequence>
<dbReference type="InterPro" id="IPR004345">
    <property type="entry name" value="TB2_DP1_HVA22"/>
</dbReference>
<proteinExistence type="inferred from homology"/>
<dbReference type="PANTHER" id="PTHR12300">
    <property type="entry name" value="HVA22-LIKE PROTEINS"/>
    <property type="match status" value="1"/>
</dbReference>
<gene>
    <name evidence="3" type="ORF">RDB_LOCUS121408</name>
</gene>
<evidence type="ECO:0000256" key="2">
    <source>
        <dbReference type="SAM" id="MobiDB-lite"/>
    </source>
</evidence>
<dbReference type="Proteomes" id="UP000663861">
    <property type="component" value="Unassembled WGS sequence"/>
</dbReference>
<evidence type="ECO:0000256" key="1">
    <source>
        <dbReference type="RuleBase" id="RU362006"/>
    </source>
</evidence>
<dbReference type="Pfam" id="PF03134">
    <property type="entry name" value="TB2_DP1_HVA22"/>
    <property type="match status" value="1"/>
</dbReference>
<dbReference type="AlphaFoldDB" id="A0A8H3HDX8"/>
<comment type="similarity">
    <text evidence="1">Belongs to the DP1 family.</text>
</comment>
<feature type="compositionally biased region" description="Polar residues" evidence="2">
    <location>
        <begin position="195"/>
        <end position="206"/>
    </location>
</feature>
<organism evidence="3 4">
    <name type="scientific">Rhizoctonia solani</name>
    <dbReference type="NCBI Taxonomy" id="456999"/>
    <lineage>
        <taxon>Eukaryota</taxon>
        <taxon>Fungi</taxon>
        <taxon>Dikarya</taxon>
        <taxon>Basidiomycota</taxon>
        <taxon>Agaricomycotina</taxon>
        <taxon>Agaricomycetes</taxon>
        <taxon>Cantharellales</taxon>
        <taxon>Ceratobasidiaceae</taxon>
        <taxon>Rhizoctonia</taxon>
    </lineage>
</organism>
<reference evidence="3" key="1">
    <citation type="submission" date="2021-01" db="EMBL/GenBank/DDBJ databases">
        <authorList>
            <person name="Kaushik A."/>
        </authorList>
    </citation>
    <scope>NUCLEOTIDE SEQUENCE</scope>
    <source>
        <strain evidence="3">AG4-RS23</strain>
    </source>
</reference>